<keyword evidence="2" id="KW-1185">Reference proteome</keyword>
<accession>A0ACC1HUU3</accession>
<evidence type="ECO:0000313" key="1">
    <source>
        <dbReference type="EMBL" id="KAJ1680338.1"/>
    </source>
</evidence>
<name>A0ACC1HUU3_9FUNG</name>
<reference evidence="1" key="1">
    <citation type="submission" date="2022-06" db="EMBL/GenBank/DDBJ databases">
        <title>Phylogenomic reconstructions and comparative analyses of Kickxellomycotina fungi.</title>
        <authorList>
            <person name="Reynolds N.K."/>
            <person name="Stajich J.E."/>
            <person name="Barry K."/>
            <person name="Grigoriev I.V."/>
            <person name="Crous P."/>
            <person name="Smith M.E."/>
        </authorList>
    </citation>
    <scope>NUCLEOTIDE SEQUENCE</scope>
    <source>
        <strain evidence="1">RSA 2271</strain>
    </source>
</reference>
<proteinExistence type="predicted"/>
<evidence type="ECO:0000313" key="2">
    <source>
        <dbReference type="Proteomes" id="UP001145114"/>
    </source>
</evidence>
<protein>
    <submittedName>
        <fullName evidence="1">Uncharacterized protein</fullName>
    </submittedName>
</protein>
<comment type="caution">
    <text evidence="1">The sequence shown here is derived from an EMBL/GenBank/DDBJ whole genome shotgun (WGS) entry which is preliminary data.</text>
</comment>
<dbReference type="EMBL" id="JAMZIH010000006">
    <property type="protein sequence ID" value="KAJ1680338.1"/>
    <property type="molecule type" value="Genomic_DNA"/>
</dbReference>
<sequence length="191" mass="21375">MQGDPYYFNKLAQGQDPKILWFGCGDSRETAEVITGSSPGDIFVHRNIGNIFLESDISALAVLEYAVDHLNITDIIVAAHTHCSAIKVSISRKPLGIIDNWIRRPQDVYSRFRNSLDPLEESLRDGVLSVLNAQQSVQCIARTSIPQKAWASGKQINVHAWLFDIDTGYLYDTKFTVTGPQDLVKQAQWVI</sequence>
<gene>
    <name evidence="1" type="ORF">EV182_000208</name>
</gene>
<dbReference type="Proteomes" id="UP001145114">
    <property type="component" value="Unassembled WGS sequence"/>
</dbReference>
<organism evidence="1 2">
    <name type="scientific">Spiromyces aspiralis</name>
    <dbReference type="NCBI Taxonomy" id="68401"/>
    <lineage>
        <taxon>Eukaryota</taxon>
        <taxon>Fungi</taxon>
        <taxon>Fungi incertae sedis</taxon>
        <taxon>Zoopagomycota</taxon>
        <taxon>Kickxellomycotina</taxon>
        <taxon>Kickxellomycetes</taxon>
        <taxon>Kickxellales</taxon>
        <taxon>Kickxellaceae</taxon>
        <taxon>Spiromyces</taxon>
    </lineage>
</organism>